<dbReference type="Pfam" id="PF22794">
    <property type="entry name" value="jr-ZPR1"/>
    <property type="match status" value="2"/>
</dbReference>
<evidence type="ECO:0000256" key="6">
    <source>
        <dbReference type="ARBA" id="ARBA00022833"/>
    </source>
</evidence>
<keyword evidence="5 11" id="KW-0863">Zinc-finger</keyword>
<dbReference type="Gene3D" id="2.60.120.1040">
    <property type="entry name" value="ZPR1, A/B domain"/>
    <property type="match status" value="2"/>
</dbReference>
<dbReference type="InterPro" id="IPR040141">
    <property type="entry name" value="ZPR1"/>
</dbReference>
<feature type="region of interest" description="Disordered" evidence="9">
    <location>
        <begin position="81"/>
        <end position="101"/>
    </location>
</feature>
<evidence type="ECO:0000313" key="11">
    <source>
        <dbReference type="EMBL" id="KAI3539846.1"/>
    </source>
</evidence>
<evidence type="ECO:0000256" key="7">
    <source>
        <dbReference type="ARBA" id="ARBA00023242"/>
    </source>
</evidence>
<dbReference type="PANTHER" id="PTHR10876">
    <property type="entry name" value="ZINC FINGER PROTEIN ZPR1"/>
    <property type="match status" value="1"/>
</dbReference>
<keyword evidence="3" id="KW-0479">Metal-binding</keyword>
<evidence type="ECO:0000313" key="12">
    <source>
        <dbReference type="Proteomes" id="UP001056436"/>
    </source>
</evidence>
<evidence type="ECO:0000256" key="2">
    <source>
        <dbReference type="ARBA" id="ARBA00008354"/>
    </source>
</evidence>
<dbReference type="InterPro" id="IPR042452">
    <property type="entry name" value="ZPR1_Znf1/2"/>
</dbReference>
<feature type="region of interest" description="Disordered" evidence="9">
    <location>
        <begin position="197"/>
        <end position="246"/>
    </location>
</feature>
<dbReference type="InterPro" id="IPR004457">
    <property type="entry name" value="Znf_ZPR1"/>
</dbReference>
<dbReference type="GO" id="GO:0005634">
    <property type="term" value="C:nucleus"/>
    <property type="evidence" value="ECO:0007669"/>
    <property type="project" value="UniProtKB-SubCell"/>
</dbReference>
<dbReference type="FunFam" id="2.20.25.420:FF:000001">
    <property type="entry name" value="Zinc finger protein ZPR1"/>
    <property type="match status" value="1"/>
</dbReference>
<feature type="compositionally biased region" description="Polar residues" evidence="9">
    <location>
        <begin position="85"/>
        <end position="100"/>
    </location>
</feature>
<name>A0A9P9X7C5_9PEZI</name>
<comment type="function">
    <text evidence="8">Acts as a protein folding chaperone for elongation factor 1-alpha.</text>
</comment>
<dbReference type="OrthoDB" id="308464at2759"/>
<sequence>MDASTLPAHLSYLNDAAYLLRASAPETSAYLMSHHNKLMFINDVEQNDVQRQHVCGACGNIMVPGQGTTLKLETEKALKRKRRSVTTQASKTKLEPQQRSGTRKLFSCGKCSRITKISFPTPPPAVRRRATIEHRSAAKTQQATVAEAAKPATSNSSSKKRAKNRKAGLQALLSQAKTSSLGARNLSLADFDPAIAIPPSQSWIPRDPDNKNPTTRPRRCAMKRKYDSSQETPTNNKSFAMAAPDSKTTPNEFFEAIGSKVDGGDDQKVVEEIESLCMNCGKNGNTRLLLTSIPYFREIIIMSFACEECGFANSEVQPAGSIQPKGTHYELRLTAMDDFARQVVKSDTATVKFIELDLEVPAGKGQLTNVEGLLSTIINDLDFGQEARKEQMPEVYPKIAEIIEKGRAMLDGSSFPFRVTVDDPAGNSFITPDLKDGVGKWEKHEYLRSAEQNEALGISAAQADELAAAANPGLTAEGDIIPNEVYSFPASCPGCMHSCTTHMKMVDIPHFKQVVLMSTVCDECGYRSNDVKTGGEIPEKGEKIIIKVNGQIDLARDILKSETCALECPELNLSVNPGTLGGRFTTIEGLLTQVRDDLKSQIFQADGGSGGDSLDPAEKSKWTAFFDGLDEAISGNREFTVILTDPLASSFVQPLVDPPAPDPSIQREYYDRTHEEEEELGLNDMKVEGYEEEAAKEAEEREAAKKMADLDKLLDANMGKSS</sequence>
<evidence type="ECO:0000256" key="4">
    <source>
        <dbReference type="ARBA" id="ARBA00022737"/>
    </source>
</evidence>
<feature type="region of interest" description="Disordered" evidence="9">
    <location>
        <begin position="119"/>
        <end position="166"/>
    </location>
</feature>
<dbReference type="GO" id="GO:0006396">
    <property type="term" value="P:RNA processing"/>
    <property type="evidence" value="ECO:0007669"/>
    <property type="project" value="InterPro"/>
</dbReference>
<evidence type="ECO:0000259" key="10">
    <source>
        <dbReference type="SMART" id="SM00709"/>
    </source>
</evidence>
<keyword evidence="4" id="KW-0677">Repeat</keyword>
<reference evidence="11" key="1">
    <citation type="submission" date="2019-01" db="EMBL/GenBank/DDBJ databases">
        <title>Colletotrichum abscissum LGMF1257.</title>
        <authorList>
            <person name="Baroncelli R."/>
        </authorList>
    </citation>
    <scope>NUCLEOTIDE SEQUENCE</scope>
    <source>
        <strain evidence="11">Ca142</strain>
    </source>
</reference>
<feature type="domain" description="Zinc finger ZPR1-type" evidence="10">
    <location>
        <begin position="275"/>
        <end position="432"/>
    </location>
</feature>
<dbReference type="EMBL" id="SDAQ01000095">
    <property type="protein sequence ID" value="KAI3539846.1"/>
    <property type="molecule type" value="Genomic_DNA"/>
</dbReference>
<dbReference type="GO" id="GO:0008270">
    <property type="term" value="F:zinc ion binding"/>
    <property type="evidence" value="ECO:0007669"/>
    <property type="project" value="UniProtKB-KW"/>
</dbReference>
<evidence type="ECO:0000256" key="8">
    <source>
        <dbReference type="ARBA" id="ARBA00054139"/>
    </source>
</evidence>
<feature type="compositionally biased region" description="Polar residues" evidence="9">
    <location>
        <begin position="229"/>
        <end position="238"/>
    </location>
</feature>
<gene>
    <name evidence="11" type="ORF">CABS02_11302</name>
</gene>
<comment type="subcellular location">
    <subcellularLocation>
        <location evidence="1">Nucleus</location>
    </subcellularLocation>
</comment>
<dbReference type="FunFam" id="2.60.120.1040:FF:000003">
    <property type="entry name" value="Zinc finger protein zpr1"/>
    <property type="match status" value="1"/>
</dbReference>
<proteinExistence type="inferred from homology"/>
<dbReference type="Proteomes" id="UP001056436">
    <property type="component" value="Unassembled WGS sequence"/>
</dbReference>
<dbReference type="SMART" id="SM00709">
    <property type="entry name" value="Zpr1"/>
    <property type="match status" value="2"/>
</dbReference>
<feature type="region of interest" description="Disordered" evidence="9">
    <location>
        <begin position="672"/>
        <end position="704"/>
    </location>
</feature>
<accession>A0A9P9X7C5</accession>
<dbReference type="FunFam" id="2.60.120.1040:FF:000001">
    <property type="entry name" value="Zinc finger protein ZPR1"/>
    <property type="match status" value="1"/>
</dbReference>
<dbReference type="InterPro" id="IPR007175">
    <property type="entry name" value="Rpr2/Snm1/Rpp21"/>
</dbReference>
<dbReference type="Gene3D" id="2.20.25.420">
    <property type="entry name" value="ZPR1, zinc finger domain"/>
    <property type="match status" value="2"/>
</dbReference>
<keyword evidence="6" id="KW-0862">Zinc</keyword>
<comment type="caution">
    <text evidence="11">The sequence shown here is derived from an EMBL/GenBank/DDBJ whole genome shotgun (WGS) entry which is preliminary data.</text>
</comment>
<comment type="similarity">
    <text evidence="2">Belongs to the ZPR1 family.</text>
</comment>
<keyword evidence="12" id="KW-1185">Reference proteome</keyword>
<dbReference type="PANTHER" id="PTHR10876:SF0">
    <property type="entry name" value="ZINC FINGER PROTEIN ZPR1"/>
    <property type="match status" value="1"/>
</dbReference>
<dbReference type="InterPro" id="IPR056180">
    <property type="entry name" value="ZPR1_jr_dom"/>
</dbReference>
<protein>
    <submittedName>
        <fullName evidence="11">ZPR1 zinc-finger domain-containing protein</fullName>
    </submittedName>
</protein>
<feature type="domain" description="Zinc finger ZPR1-type" evidence="10">
    <location>
        <begin position="490"/>
        <end position="654"/>
    </location>
</feature>
<dbReference type="FunFam" id="2.20.25.420:FF:000002">
    <property type="entry name" value="Zinc finger protein ZPR1"/>
    <property type="match status" value="1"/>
</dbReference>
<dbReference type="Pfam" id="PF03367">
    <property type="entry name" value="Zn_ribbon_ZPR1"/>
    <property type="match status" value="2"/>
</dbReference>
<dbReference type="Pfam" id="PF04032">
    <property type="entry name" value="Rpr2"/>
    <property type="match status" value="1"/>
</dbReference>
<feature type="compositionally biased region" description="Basic and acidic residues" evidence="9">
    <location>
        <begin position="685"/>
        <end position="704"/>
    </location>
</feature>
<dbReference type="NCBIfam" id="TIGR00310">
    <property type="entry name" value="ZPR1_znf"/>
    <property type="match status" value="2"/>
</dbReference>
<dbReference type="InterPro" id="IPR042451">
    <property type="entry name" value="ZPR1_A/B_dom"/>
</dbReference>
<keyword evidence="7" id="KW-0539">Nucleus</keyword>
<dbReference type="AlphaFoldDB" id="A0A9P9X7C5"/>
<organism evidence="11 12">
    <name type="scientific">Colletotrichum abscissum</name>
    <dbReference type="NCBI Taxonomy" id="1671311"/>
    <lineage>
        <taxon>Eukaryota</taxon>
        <taxon>Fungi</taxon>
        <taxon>Dikarya</taxon>
        <taxon>Ascomycota</taxon>
        <taxon>Pezizomycotina</taxon>
        <taxon>Sordariomycetes</taxon>
        <taxon>Hypocreomycetidae</taxon>
        <taxon>Glomerellales</taxon>
        <taxon>Glomerellaceae</taxon>
        <taxon>Colletotrichum</taxon>
        <taxon>Colletotrichum acutatum species complex</taxon>
    </lineage>
</organism>
<evidence type="ECO:0000256" key="9">
    <source>
        <dbReference type="SAM" id="MobiDB-lite"/>
    </source>
</evidence>
<evidence type="ECO:0000256" key="1">
    <source>
        <dbReference type="ARBA" id="ARBA00004123"/>
    </source>
</evidence>
<evidence type="ECO:0000256" key="5">
    <source>
        <dbReference type="ARBA" id="ARBA00022771"/>
    </source>
</evidence>
<evidence type="ECO:0000256" key="3">
    <source>
        <dbReference type="ARBA" id="ARBA00022723"/>
    </source>
</evidence>